<protein>
    <recommendedName>
        <fullName evidence="5">WDR19 first beta-propeller domain-containing protein</fullName>
    </recommendedName>
</protein>
<evidence type="ECO:0000313" key="7">
    <source>
        <dbReference type="Proteomes" id="UP001149813"/>
    </source>
</evidence>
<dbReference type="SUPFAM" id="SSF50978">
    <property type="entry name" value="WD40 repeat-like"/>
    <property type="match status" value="1"/>
</dbReference>
<dbReference type="Pfam" id="PF00400">
    <property type="entry name" value="WD40"/>
    <property type="match status" value="2"/>
</dbReference>
<dbReference type="InterPro" id="IPR001680">
    <property type="entry name" value="WD40_rpt"/>
</dbReference>
<dbReference type="PROSITE" id="PS50082">
    <property type="entry name" value="WD_REPEATS_2"/>
    <property type="match status" value="3"/>
</dbReference>
<evidence type="ECO:0000256" key="3">
    <source>
        <dbReference type="ARBA" id="ARBA00046343"/>
    </source>
</evidence>
<accession>A0A9W7Y5T2</accession>
<gene>
    <name evidence="6" type="ORF">LPJ53_001074</name>
</gene>
<feature type="repeat" description="WD" evidence="4">
    <location>
        <begin position="17"/>
        <end position="51"/>
    </location>
</feature>
<proteinExistence type="inferred from homology"/>
<feature type="domain" description="WDR19 first beta-propeller" evidence="5">
    <location>
        <begin position="78"/>
        <end position="224"/>
    </location>
</feature>
<dbReference type="InterPro" id="IPR057855">
    <property type="entry name" value="Beta-prop_WDR19_1st"/>
</dbReference>
<dbReference type="Gene3D" id="2.130.10.10">
    <property type="entry name" value="YVTN repeat-like/Quinoprotein amine dehydrogenase"/>
    <property type="match status" value="2"/>
</dbReference>
<evidence type="ECO:0000256" key="1">
    <source>
        <dbReference type="ARBA" id="ARBA00022574"/>
    </source>
</evidence>
<keyword evidence="1 4" id="KW-0853">WD repeat</keyword>
<dbReference type="PROSITE" id="PS00678">
    <property type="entry name" value="WD_REPEATS_1"/>
    <property type="match status" value="1"/>
</dbReference>
<organism evidence="6 7">
    <name type="scientific">Coemansia erecta</name>
    <dbReference type="NCBI Taxonomy" id="147472"/>
    <lineage>
        <taxon>Eukaryota</taxon>
        <taxon>Fungi</taxon>
        <taxon>Fungi incertae sedis</taxon>
        <taxon>Zoopagomycota</taxon>
        <taxon>Kickxellomycotina</taxon>
        <taxon>Kickxellomycetes</taxon>
        <taxon>Kickxellales</taxon>
        <taxon>Kickxellaceae</taxon>
        <taxon>Coemansia</taxon>
    </lineage>
</organism>
<dbReference type="Proteomes" id="UP001149813">
    <property type="component" value="Unassembled WGS sequence"/>
</dbReference>
<dbReference type="Pfam" id="PF23389">
    <property type="entry name" value="Beta-prop_WDR19_1st"/>
    <property type="match status" value="1"/>
</dbReference>
<dbReference type="PANTHER" id="PTHR22839">
    <property type="entry name" value="THO COMPLEX SUBUNIT 3 THO3"/>
    <property type="match status" value="1"/>
</dbReference>
<evidence type="ECO:0000256" key="4">
    <source>
        <dbReference type="PROSITE-ProRule" id="PRU00221"/>
    </source>
</evidence>
<dbReference type="PROSITE" id="PS50294">
    <property type="entry name" value="WD_REPEATS_REGION"/>
    <property type="match status" value="1"/>
</dbReference>
<dbReference type="OrthoDB" id="340259at2759"/>
<dbReference type="GO" id="GO:0000445">
    <property type="term" value="C:THO complex part of transcription export complex"/>
    <property type="evidence" value="ECO:0007669"/>
    <property type="project" value="TreeGrafter"/>
</dbReference>
<feature type="repeat" description="WD" evidence="4">
    <location>
        <begin position="190"/>
        <end position="224"/>
    </location>
</feature>
<dbReference type="InterPro" id="IPR015943">
    <property type="entry name" value="WD40/YVTN_repeat-like_dom_sf"/>
</dbReference>
<dbReference type="GO" id="GO:0006406">
    <property type="term" value="P:mRNA export from nucleus"/>
    <property type="evidence" value="ECO:0007669"/>
    <property type="project" value="InterPro"/>
</dbReference>
<evidence type="ECO:0000313" key="6">
    <source>
        <dbReference type="EMBL" id="KAJ1724713.1"/>
    </source>
</evidence>
<dbReference type="InterPro" id="IPR040132">
    <property type="entry name" value="Tex1/THOC3"/>
</dbReference>
<reference evidence="6" key="1">
    <citation type="submission" date="2022-07" db="EMBL/GenBank/DDBJ databases">
        <title>Phylogenomic reconstructions and comparative analyses of Kickxellomycotina fungi.</title>
        <authorList>
            <person name="Reynolds N.K."/>
            <person name="Stajich J.E."/>
            <person name="Barry K."/>
            <person name="Grigoriev I.V."/>
            <person name="Crous P."/>
            <person name="Smith M.E."/>
        </authorList>
    </citation>
    <scope>NUCLEOTIDE SEQUENCE</scope>
    <source>
        <strain evidence="6">NBRC 32514</strain>
    </source>
</reference>
<keyword evidence="2" id="KW-0677">Repeat</keyword>
<comment type="similarity">
    <text evidence="3">Belongs to the THOC3 family.</text>
</comment>
<evidence type="ECO:0000259" key="5">
    <source>
        <dbReference type="Pfam" id="PF23389"/>
    </source>
</evidence>
<sequence>MERPRSGTFDEYKENKVHWEQGSVLDLSWSSDGNLLTAAGSKGSVRSWRLNRSGQKDGEELKNIGSNIERLAWGPAAQNSDILAAASYERSISLWDQRQGAIGAKLSTSGNNTDICWSPSGKFLATINRDDGKLEVFDVAHTQSPVIAADTDDVVCSVRWNPQETMLFLATDRGSVEVYQWPTMGHLTTVYGHAASCHCIEFDSRGATMATGGADAMVELWDTEDFSLKRPISGHESVLRYIGFSADGRYIASASDDTCIKIHETFSGELAHDLKADSFTTTLEWHPRKLILACGTSGSSKTSIKPSVTIFLKPGL</sequence>
<dbReference type="InterPro" id="IPR019775">
    <property type="entry name" value="WD40_repeat_CS"/>
</dbReference>
<dbReference type="SMART" id="SM00320">
    <property type="entry name" value="WD40"/>
    <property type="match status" value="6"/>
</dbReference>
<evidence type="ECO:0000256" key="2">
    <source>
        <dbReference type="ARBA" id="ARBA00022737"/>
    </source>
</evidence>
<feature type="repeat" description="WD" evidence="4">
    <location>
        <begin position="232"/>
        <end position="273"/>
    </location>
</feature>
<keyword evidence="7" id="KW-1185">Reference proteome</keyword>
<comment type="caution">
    <text evidence="6">The sequence shown here is derived from an EMBL/GenBank/DDBJ whole genome shotgun (WGS) entry which is preliminary data.</text>
</comment>
<dbReference type="EMBL" id="JANBOJ010000023">
    <property type="protein sequence ID" value="KAJ1724713.1"/>
    <property type="molecule type" value="Genomic_DNA"/>
</dbReference>
<name>A0A9W7Y5T2_9FUNG</name>
<dbReference type="AlphaFoldDB" id="A0A9W7Y5T2"/>
<dbReference type="InterPro" id="IPR036322">
    <property type="entry name" value="WD40_repeat_dom_sf"/>
</dbReference>
<dbReference type="PANTHER" id="PTHR22839:SF0">
    <property type="entry name" value="THO COMPLEX SUBUNIT 3"/>
    <property type="match status" value="1"/>
</dbReference>